<gene>
    <name evidence="1" type="ORF">BJ987_002259</name>
</gene>
<proteinExistence type="predicted"/>
<dbReference type="EMBL" id="JAGGMR010000001">
    <property type="protein sequence ID" value="MBP2189358.1"/>
    <property type="molecule type" value="Genomic_DNA"/>
</dbReference>
<organism evidence="1 2">
    <name type="scientific">Nocardia goodfellowii</name>
    <dbReference type="NCBI Taxonomy" id="882446"/>
    <lineage>
        <taxon>Bacteria</taxon>
        <taxon>Bacillati</taxon>
        <taxon>Actinomycetota</taxon>
        <taxon>Actinomycetes</taxon>
        <taxon>Mycobacteriales</taxon>
        <taxon>Nocardiaceae</taxon>
        <taxon>Nocardia</taxon>
    </lineage>
</organism>
<keyword evidence="2" id="KW-1185">Reference proteome</keyword>
<dbReference type="RefSeq" id="WP_209887925.1">
    <property type="nucleotide sequence ID" value="NZ_JAGGMR010000001.1"/>
</dbReference>
<evidence type="ECO:0008006" key="3">
    <source>
        <dbReference type="Google" id="ProtNLM"/>
    </source>
</evidence>
<comment type="caution">
    <text evidence="1">The sequence shown here is derived from an EMBL/GenBank/DDBJ whole genome shotgun (WGS) entry which is preliminary data.</text>
</comment>
<sequence length="125" mass="13200">MQPNTTTLNQAVQDGQLWIDGVLVADGAHEKCARRYELLAEQVEAQIEVLRAATTLPGFGGFDSGAALRGGFENKAAVALTELRDYAAAARELAQTLRAAAAAYQRGDEELAVAVGRMDLGVPNA</sequence>
<protein>
    <recommendedName>
        <fullName evidence="3">PE domain-containing protein</fullName>
    </recommendedName>
</protein>
<accession>A0ABS4QCS3</accession>
<evidence type="ECO:0000313" key="1">
    <source>
        <dbReference type="EMBL" id="MBP2189358.1"/>
    </source>
</evidence>
<evidence type="ECO:0000313" key="2">
    <source>
        <dbReference type="Proteomes" id="UP001519325"/>
    </source>
</evidence>
<dbReference type="Proteomes" id="UP001519325">
    <property type="component" value="Unassembled WGS sequence"/>
</dbReference>
<reference evidence="1 2" key="1">
    <citation type="submission" date="2021-03" db="EMBL/GenBank/DDBJ databases">
        <title>Sequencing the genomes of 1000 actinobacteria strains.</title>
        <authorList>
            <person name="Klenk H.-P."/>
        </authorList>
    </citation>
    <scope>NUCLEOTIDE SEQUENCE [LARGE SCALE GENOMIC DNA]</scope>
    <source>
        <strain evidence="1 2">DSM 45516</strain>
    </source>
</reference>
<name>A0ABS4QCS3_9NOCA</name>